<evidence type="ECO:0000313" key="3">
    <source>
        <dbReference type="Proteomes" id="UP001269400"/>
    </source>
</evidence>
<reference evidence="2" key="2">
    <citation type="submission" date="2022-12" db="EMBL/GenBank/DDBJ databases">
        <authorList>
            <person name="Dechsakulwatana C."/>
            <person name="Rungsihiranrut A."/>
            <person name="Muangchinda C."/>
            <person name="Ningthoujam R."/>
            <person name="Klankeo P."/>
            <person name="Pinyakong O."/>
        </authorList>
    </citation>
    <scope>NUCLEOTIDE SEQUENCE</scope>
    <source>
        <strain evidence="2">TL01-2</strain>
    </source>
</reference>
<protein>
    <submittedName>
        <fullName evidence="2">CPCC family cysteine-rich protein</fullName>
    </submittedName>
</protein>
<dbReference type="Proteomes" id="UP001269400">
    <property type="component" value="Unassembled WGS sequence"/>
</dbReference>
<dbReference type="AlphaFoldDB" id="A0AAX6NE21"/>
<evidence type="ECO:0000259" key="1">
    <source>
        <dbReference type="Pfam" id="PF14206"/>
    </source>
</evidence>
<organism evidence="2 3">
    <name type="scientific">Priestia aryabhattai</name>
    <name type="common">Bacillus aryabhattai</name>
    <dbReference type="NCBI Taxonomy" id="412384"/>
    <lineage>
        <taxon>Bacteria</taxon>
        <taxon>Bacillati</taxon>
        <taxon>Bacillota</taxon>
        <taxon>Bacilli</taxon>
        <taxon>Bacillales</taxon>
        <taxon>Bacillaceae</taxon>
        <taxon>Priestia</taxon>
    </lineage>
</organism>
<accession>A0AAX6NE21</accession>
<evidence type="ECO:0000313" key="2">
    <source>
        <dbReference type="EMBL" id="MDU9694069.1"/>
    </source>
</evidence>
<name>A0AAX6NE21_PRIAR</name>
<proteinExistence type="predicted"/>
<reference evidence="2" key="1">
    <citation type="journal article" date="2022" name="J Environ Chem Eng">
        <title>Biodegradation of petroleum oil using a constructed nonpathogenic and heavy metal-tolerant bacterial consortium isolated from marine sponges.</title>
        <authorList>
            <person name="Dechsakulwatana C."/>
            <person name="Rungsihiranrut A."/>
            <person name="Muangchinda C."/>
            <person name="Ningthoujam R."/>
            <person name="Klankeo P."/>
            <person name="Pinyakong O."/>
        </authorList>
    </citation>
    <scope>NUCLEOTIDE SEQUENCE</scope>
    <source>
        <strain evidence="2">TL01-2</strain>
    </source>
</reference>
<dbReference type="Pfam" id="PF14206">
    <property type="entry name" value="Cys_rich_CPCC"/>
    <property type="match status" value="1"/>
</dbReference>
<gene>
    <name evidence="2" type="ORF">O0Q50_23075</name>
</gene>
<comment type="caution">
    <text evidence="2">The sequence shown here is derived from an EMBL/GenBank/DDBJ whole genome shotgun (WGS) entry which is preliminary data.</text>
</comment>
<feature type="domain" description="Cysteine-rich CPCC" evidence="1">
    <location>
        <begin position="5"/>
        <end position="77"/>
    </location>
</feature>
<dbReference type="EMBL" id="JAPTGD010000002">
    <property type="protein sequence ID" value="MDU9694069.1"/>
    <property type="molecule type" value="Genomic_DNA"/>
</dbReference>
<dbReference type="InterPro" id="IPR025983">
    <property type="entry name" value="Cys_rich_CPCC"/>
</dbReference>
<dbReference type="RefSeq" id="WP_316911285.1">
    <property type="nucleotide sequence ID" value="NZ_JAPTGD010000002.1"/>
</dbReference>
<sequence length="89" mass="10370">MSHKYTCPCCGYNTLEEEPPGTFDICEICFWEDNGVQFNDPDYEGGANVISLKEAQRNFAEYGACDKDSVKFVRKRNEFDKKDPQWRPF</sequence>